<protein>
    <recommendedName>
        <fullName evidence="3">E3 SUMO-protein ligase KIAA1586-like</fullName>
    </recommendedName>
</protein>
<keyword evidence="2" id="KW-1185">Reference proteome</keyword>
<evidence type="ECO:0008006" key="3">
    <source>
        <dbReference type="Google" id="ProtNLM"/>
    </source>
</evidence>
<name>A0ABQ9IJ06_9NEOP</name>
<comment type="caution">
    <text evidence="1">The sequence shown here is derived from an EMBL/GenBank/DDBJ whole genome shotgun (WGS) entry which is preliminary data.</text>
</comment>
<dbReference type="EMBL" id="JARBHB010000001">
    <property type="protein sequence ID" value="KAJ8896690.1"/>
    <property type="molecule type" value="Genomic_DNA"/>
</dbReference>
<organism evidence="1 2">
    <name type="scientific">Dryococelus australis</name>
    <dbReference type="NCBI Taxonomy" id="614101"/>
    <lineage>
        <taxon>Eukaryota</taxon>
        <taxon>Metazoa</taxon>
        <taxon>Ecdysozoa</taxon>
        <taxon>Arthropoda</taxon>
        <taxon>Hexapoda</taxon>
        <taxon>Insecta</taxon>
        <taxon>Pterygota</taxon>
        <taxon>Neoptera</taxon>
        <taxon>Polyneoptera</taxon>
        <taxon>Phasmatodea</taxon>
        <taxon>Verophasmatodea</taxon>
        <taxon>Anareolatae</taxon>
        <taxon>Phasmatidae</taxon>
        <taxon>Eurycanthinae</taxon>
        <taxon>Dryococelus</taxon>
    </lineage>
</organism>
<dbReference type="Proteomes" id="UP001159363">
    <property type="component" value="Chromosome 1"/>
</dbReference>
<proteinExistence type="predicted"/>
<evidence type="ECO:0000313" key="1">
    <source>
        <dbReference type="EMBL" id="KAJ8896690.1"/>
    </source>
</evidence>
<gene>
    <name evidence="1" type="ORF">PR048_002035</name>
</gene>
<sequence length="270" mass="30474">MKERFIRLIKGVSGKISTIKDKSTRLSSKSIDGASVMLVKHSGVAQKLLSQYRNIIIWHCINHRLELALADSVDEVVVPNESTPISRVRCKARPSNEKNRPYFVNQVGGQFVPNSFSVYADKLIKRRIRFIESLKEKPGTRILEAQIAINNGQFCSVPLTDNTKMTSINQQQLSSSAANNLKKSLLRTISSHGSTSASSETDIKNVQYEMKFNQIKVLNCDQCHAICLYGMVKRRYRIFVQDSILTHPRFKKKKTLTGTILTIATAFLKN</sequence>
<evidence type="ECO:0000313" key="2">
    <source>
        <dbReference type="Proteomes" id="UP001159363"/>
    </source>
</evidence>
<reference evidence="1 2" key="1">
    <citation type="submission" date="2023-02" db="EMBL/GenBank/DDBJ databases">
        <title>LHISI_Scaffold_Assembly.</title>
        <authorList>
            <person name="Stuart O.P."/>
            <person name="Cleave R."/>
            <person name="Magrath M.J.L."/>
            <person name="Mikheyev A.S."/>
        </authorList>
    </citation>
    <scope>NUCLEOTIDE SEQUENCE [LARGE SCALE GENOMIC DNA]</scope>
    <source>
        <strain evidence="1">Daus_M_001</strain>
        <tissue evidence="1">Leg muscle</tissue>
    </source>
</reference>
<accession>A0ABQ9IJ06</accession>